<feature type="compositionally biased region" description="Low complexity" evidence="1">
    <location>
        <begin position="299"/>
        <end position="317"/>
    </location>
</feature>
<feature type="non-terminal residue" evidence="3">
    <location>
        <position position="331"/>
    </location>
</feature>
<dbReference type="InterPro" id="IPR057811">
    <property type="entry name" value="RBD_ZCCHC3_2nd"/>
</dbReference>
<feature type="region of interest" description="Disordered" evidence="1">
    <location>
        <begin position="251"/>
        <end position="272"/>
    </location>
</feature>
<sequence>VEPLSFYTVESLWHQEHRIMTVHMFNPYVRDYDVDRNGIWTGKRQFHVNLKPDADGYDGFKHPPANFSIGPNRGYLFYSGQPQYCRKCVRFGQLAGSCDDVICCNCQGTGREAKDCLAANICSICNSEEHLFKQCPVRQSTYADVVWSEEQTEEEPAGQGVEEDRSQLDLAFTQAMEEEPETEAGSSQEASASAVSCSGSIPGNQEHWKSVKGKRKSTREPSETPFETAGKKKVGGIPLSVNTFDALSAREEGEALDELPEEETKKDWSDCASGSSVIGDTLDIIQAECLALSKEHSSQEQSSPDQDSTVEGGAECALAEEEKRDFELNCI</sequence>
<proteinExistence type="predicted"/>
<dbReference type="PANTHER" id="PTHR46486:SF1">
    <property type="entry name" value="CCHC-TYPE DOMAIN-CONTAINING PROTEIN"/>
    <property type="match status" value="1"/>
</dbReference>
<reference evidence="3" key="1">
    <citation type="journal article" date="2021" name="Cell">
        <title>Tracing the genetic footprints of vertebrate landing in non-teleost ray-finned fishes.</title>
        <authorList>
            <person name="Bi X."/>
            <person name="Wang K."/>
            <person name="Yang L."/>
            <person name="Pan H."/>
            <person name="Jiang H."/>
            <person name="Wei Q."/>
            <person name="Fang M."/>
            <person name="Yu H."/>
            <person name="Zhu C."/>
            <person name="Cai Y."/>
            <person name="He Y."/>
            <person name="Gan X."/>
            <person name="Zeng H."/>
            <person name="Yu D."/>
            <person name="Zhu Y."/>
            <person name="Jiang H."/>
            <person name="Qiu Q."/>
            <person name="Yang H."/>
            <person name="Zhang Y.E."/>
            <person name="Wang W."/>
            <person name="Zhu M."/>
            <person name="He S."/>
            <person name="Zhang G."/>
        </authorList>
    </citation>
    <scope>NUCLEOTIDE SEQUENCE</scope>
    <source>
        <strain evidence="3">Pddl_001</strain>
    </source>
</reference>
<dbReference type="EMBL" id="JAAWVQ010128692">
    <property type="protein sequence ID" value="MBN3283577.1"/>
    <property type="molecule type" value="Genomic_DNA"/>
</dbReference>
<feature type="compositionally biased region" description="Low complexity" evidence="1">
    <location>
        <begin position="184"/>
        <end position="198"/>
    </location>
</feature>
<feature type="domain" description="Zinc finger CCHC" evidence="2">
    <location>
        <begin position="34"/>
        <end position="78"/>
    </location>
</feature>
<comment type="caution">
    <text evidence="3">The sequence shown here is derived from an EMBL/GenBank/DDBJ whole genome shotgun (WGS) entry which is preliminary data.</text>
</comment>
<dbReference type="Proteomes" id="UP001166093">
    <property type="component" value="Unassembled WGS sequence"/>
</dbReference>
<evidence type="ECO:0000259" key="2">
    <source>
        <dbReference type="Pfam" id="PF23058"/>
    </source>
</evidence>
<accession>A0ABS2YAL0</accession>
<evidence type="ECO:0000313" key="3">
    <source>
        <dbReference type="EMBL" id="MBN3283577.1"/>
    </source>
</evidence>
<feature type="region of interest" description="Disordered" evidence="1">
    <location>
        <begin position="176"/>
        <end position="231"/>
    </location>
</feature>
<feature type="non-terminal residue" evidence="3">
    <location>
        <position position="1"/>
    </location>
</feature>
<evidence type="ECO:0000313" key="4">
    <source>
        <dbReference type="Proteomes" id="UP001166093"/>
    </source>
</evidence>
<keyword evidence="4" id="KW-1185">Reference proteome</keyword>
<organism evidence="3 4">
    <name type="scientific">Polyodon spathula</name>
    <name type="common">North American paddlefish</name>
    <name type="synonym">Squalus spathula</name>
    <dbReference type="NCBI Taxonomy" id="7913"/>
    <lineage>
        <taxon>Eukaryota</taxon>
        <taxon>Metazoa</taxon>
        <taxon>Chordata</taxon>
        <taxon>Craniata</taxon>
        <taxon>Vertebrata</taxon>
        <taxon>Euteleostomi</taxon>
        <taxon>Actinopterygii</taxon>
        <taxon>Chondrostei</taxon>
        <taxon>Acipenseriformes</taxon>
        <taxon>Polyodontidae</taxon>
        <taxon>Polyodon</taxon>
    </lineage>
</organism>
<feature type="region of interest" description="Disordered" evidence="1">
    <location>
        <begin position="293"/>
        <end position="318"/>
    </location>
</feature>
<dbReference type="Pfam" id="PF23058">
    <property type="entry name" value="RBD_ZCCHC3_2nd"/>
    <property type="match status" value="1"/>
</dbReference>
<gene>
    <name evidence="3" type="primary">Zcchc3_9</name>
    <name evidence="3" type="ORF">GTO93_0008794</name>
</gene>
<protein>
    <submittedName>
        <fullName evidence="3">ZCHC3 protein</fullName>
    </submittedName>
</protein>
<dbReference type="PANTHER" id="PTHR46486">
    <property type="entry name" value="CCHC-TYPE DOMAIN-CONTAINING PROTEIN"/>
    <property type="match status" value="1"/>
</dbReference>
<name>A0ABS2YAL0_POLSP</name>
<evidence type="ECO:0000256" key="1">
    <source>
        <dbReference type="SAM" id="MobiDB-lite"/>
    </source>
</evidence>